<dbReference type="Proteomes" id="UP001465976">
    <property type="component" value="Unassembled WGS sequence"/>
</dbReference>
<comment type="caution">
    <text evidence="2">The sequence shown here is derived from an EMBL/GenBank/DDBJ whole genome shotgun (WGS) entry which is preliminary data.</text>
</comment>
<keyword evidence="3" id="KW-1185">Reference proteome</keyword>
<evidence type="ECO:0000313" key="3">
    <source>
        <dbReference type="Proteomes" id="UP001465976"/>
    </source>
</evidence>
<proteinExistence type="predicted"/>
<gene>
    <name evidence="2" type="ORF">V5O48_019248</name>
</gene>
<reference evidence="2 3" key="1">
    <citation type="submission" date="2024-02" db="EMBL/GenBank/DDBJ databases">
        <title>A draft genome for the cacao thread blight pathogen Marasmius crinis-equi.</title>
        <authorList>
            <person name="Cohen S.P."/>
            <person name="Baruah I.K."/>
            <person name="Amoako-Attah I."/>
            <person name="Bukari Y."/>
            <person name="Meinhardt L.W."/>
            <person name="Bailey B.A."/>
        </authorList>
    </citation>
    <scope>NUCLEOTIDE SEQUENCE [LARGE SCALE GENOMIC DNA]</scope>
    <source>
        <strain evidence="2 3">GH-76</strain>
    </source>
</reference>
<organism evidence="2 3">
    <name type="scientific">Marasmius crinis-equi</name>
    <dbReference type="NCBI Taxonomy" id="585013"/>
    <lineage>
        <taxon>Eukaryota</taxon>
        <taxon>Fungi</taxon>
        <taxon>Dikarya</taxon>
        <taxon>Basidiomycota</taxon>
        <taxon>Agaricomycotina</taxon>
        <taxon>Agaricomycetes</taxon>
        <taxon>Agaricomycetidae</taxon>
        <taxon>Agaricales</taxon>
        <taxon>Marasmiineae</taxon>
        <taxon>Marasmiaceae</taxon>
        <taxon>Marasmius</taxon>
    </lineage>
</organism>
<evidence type="ECO:0000256" key="1">
    <source>
        <dbReference type="SAM" id="SignalP"/>
    </source>
</evidence>
<protein>
    <submittedName>
        <fullName evidence="2">Uncharacterized protein</fullName>
    </submittedName>
</protein>
<feature type="signal peptide" evidence="1">
    <location>
        <begin position="1"/>
        <end position="20"/>
    </location>
</feature>
<sequence>MFAAATILLAGAASLATVNAQDGVWATGTMGVTNPPKPTMGTSINQTSDSRLISLNSVDDFCLYGPPEVAEVGNSEERVVAWCTKARNNARVIPDGTFTGVSFLKTDFYIQVMGFGDFTKLNIPKGDFGGELDPHGAQGTGNPVGGNVTVNINGEDKNVQEWMMYMSYNQFCVRACINSNSTYSAAGMCEHKLDVMGCQFVMPGDYQFDGKFQSCDADVAYPPGWYPSAAGGSTSFSKFEQYWTGVVGDKTWTVGDTVTPSAPAFTPASSNCKTTSTIGNAIPLSLLASGATGPVPTNAA</sequence>
<accession>A0ABR3EIZ9</accession>
<dbReference type="EMBL" id="JBAHYK010004415">
    <property type="protein sequence ID" value="KAL0562830.1"/>
    <property type="molecule type" value="Genomic_DNA"/>
</dbReference>
<evidence type="ECO:0000313" key="2">
    <source>
        <dbReference type="EMBL" id="KAL0562830.1"/>
    </source>
</evidence>
<name>A0ABR3EIZ9_9AGAR</name>
<keyword evidence="1" id="KW-0732">Signal</keyword>
<feature type="chain" id="PRO_5045949036" evidence="1">
    <location>
        <begin position="21"/>
        <end position="300"/>
    </location>
</feature>
<feature type="non-terminal residue" evidence="2">
    <location>
        <position position="300"/>
    </location>
</feature>